<evidence type="ECO:0000313" key="1">
    <source>
        <dbReference type="EMBL" id="SDH81278.1"/>
    </source>
</evidence>
<gene>
    <name evidence="1" type="ORF">SAMN05216588_107270</name>
</gene>
<evidence type="ECO:0000313" key="2">
    <source>
        <dbReference type="Proteomes" id="UP000198606"/>
    </source>
</evidence>
<dbReference type="RefSeq" id="WP_084308975.1">
    <property type="nucleotide sequence ID" value="NZ_FNDG01000007.1"/>
</dbReference>
<dbReference type="EMBL" id="FNDG01000007">
    <property type="protein sequence ID" value="SDH81278.1"/>
    <property type="molecule type" value="Genomic_DNA"/>
</dbReference>
<proteinExistence type="predicted"/>
<protein>
    <submittedName>
        <fullName evidence="1">Uncharacterized protein YmfQ in lambdoid prophage, DUF2313 family</fullName>
    </submittedName>
</protein>
<dbReference type="Proteomes" id="UP000198606">
    <property type="component" value="Unassembled WGS sequence"/>
</dbReference>
<name>A0A1G8FGL4_9GAMM</name>
<dbReference type="InterPro" id="IPR018755">
    <property type="entry name" value="Phage_Mu_Gp48"/>
</dbReference>
<accession>A0A1G8FGL4</accession>
<dbReference type="STRING" id="29435.SAMN05216588_107270"/>
<organism evidence="1 2">
    <name type="scientific">Phytopseudomonas flavescens</name>
    <dbReference type="NCBI Taxonomy" id="29435"/>
    <lineage>
        <taxon>Bacteria</taxon>
        <taxon>Pseudomonadati</taxon>
        <taxon>Pseudomonadota</taxon>
        <taxon>Gammaproteobacteria</taxon>
        <taxon>Pseudomonadales</taxon>
        <taxon>Pseudomonadaceae</taxon>
        <taxon>Phytopseudomonas</taxon>
    </lineage>
</organism>
<sequence>MSAVAEQLRALLPAEAYDNAAPILSASIQAEAVSIDQANLTSERLNDMIWPDNAAGLSDWERVLGLPDPCLAYVSLTVGQRLAAVLAKLRGIGGQSRRYYIQLAASLGYSITITEYRPFRAGLGRAGDPVAGDGWTSAWRVNAPATTVFRAVTGRVAAGEALSVWGNKSLECRLSAMAPAHTTLIFGYGAN</sequence>
<reference evidence="1 2" key="1">
    <citation type="submission" date="2016-10" db="EMBL/GenBank/DDBJ databases">
        <authorList>
            <person name="de Groot N.N."/>
        </authorList>
    </citation>
    <scope>NUCLEOTIDE SEQUENCE [LARGE SCALE GENOMIC DNA]</scope>
    <source>
        <strain evidence="1 2">LMG 18387</strain>
    </source>
</reference>
<dbReference type="AlphaFoldDB" id="A0A1G8FGL4"/>
<dbReference type="Pfam" id="PF10076">
    <property type="entry name" value="Phage_Mu_Gp48"/>
    <property type="match status" value="1"/>
</dbReference>